<dbReference type="RefSeq" id="WP_354601075.1">
    <property type="nucleotide sequence ID" value="NZ_JBEWZI010000009.1"/>
</dbReference>
<evidence type="ECO:0000313" key="2">
    <source>
        <dbReference type="EMBL" id="MET7014525.1"/>
    </source>
</evidence>
<name>A0ABV2TKS7_9RHOO</name>
<protein>
    <submittedName>
        <fullName evidence="2">SEC-C metal-binding domain-containing protein</fullName>
    </submittedName>
</protein>
<feature type="compositionally biased region" description="Basic and acidic residues" evidence="1">
    <location>
        <begin position="17"/>
        <end position="26"/>
    </location>
</feature>
<organism evidence="2 3">
    <name type="scientific">Uliginosibacterium flavum</name>
    <dbReference type="NCBI Taxonomy" id="1396831"/>
    <lineage>
        <taxon>Bacteria</taxon>
        <taxon>Pseudomonadati</taxon>
        <taxon>Pseudomonadota</taxon>
        <taxon>Betaproteobacteria</taxon>
        <taxon>Rhodocyclales</taxon>
        <taxon>Zoogloeaceae</taxon>
        <taxon>Uliginosibacterium</taxon>
    </lineage>
</organism>
<sequence>MTKSKKDGRNNSCPCGSEKEYKKCHA</sequence>
<evidence type="ECO:0000313" key="3">
    <source>
        <dbReference type="Proteomes" id="UP001549691"/>
    </source>
</evidence>
<proteinExistence type="predicted"/>
<dbReference type="Pfam" id="PF02810">
    <property type="entry name" value="SEC-C"/>
    <property type="match status" value="1"/>
</dbReference>
<feature type="region of interest" description="Disordered" evidence="1">
    <location>
        <begin position="1"/>
        <end position="26"/>
    </location>
</feature>
<keyword evidence="3" id="KW-1185">Reference proteome</keyword>
<comment type="caution">
    <text evidence="2">The sequence shown here is derived from an EMBL/GenBank/DDBJ whole genome shotgun (WGS) entry which is preliminary data.</text>
</comment>
<gene>
    <name evidence="2" type="ORF">ABXR19_10020</name>
</gene>
<accession>A0ABV2TKS7</accession>
<dbReference type="SUPFAM" id="SSF103642">
    <property type="entry name" value="Sec-C motif"/>
    <property type="match status" value="1"/>
</dbReference>
<dbReference type="InterPro" id="IPR004027">
    <property type="entry name" value="SEC_C_motif"/>
</dbReference>
<dbReference type="Gene3D" id="3.10.450.50">
    <property type="match status" value="1"/>
</dbReference>
<reference evidence="2 3" key="1">
    <citation type="submission" date="2024-07" db="EMBL/GenBank/DDBJ databases">
        <title>Uliginosibacterium flavum JJ3220;KACC:17644.</title>
        <authorList>
            <person name="Kim M.K."/>
        </authorList>
    </citation>
    <scope>NUCLEOTIDE SEQUENCE [LARGE SCALE GENOMIC DNA]</scope>
    <source>
        <strain evidence="2 3">KACC:17644</strain>
    </source>
</reference>
<dbReference type="Proteomes" id="UP001549691">
    <property type="component" value="Unassembled WGS sequence"/>
</dbReference>
<evidence type="ECO:0000256" key="1">
    <source>
        <dbReference type="SAM" id="MobiDB-lite"/>
    </source>
</evidence>
<dbReference type="EMBL" id="JBEWZI010000009">
    <property type="protein sequence ID" value="MET7014525.1"/>
    <property type="molecule type" value="Genomic_DNA"/>
</dbReference>